<sequence length="58" mass="6722">MISKTLHCKCENMTKIGNYLVSIQFSSIIITQPEWEITHLVTTQSVLEKPWQKSRITS</sequence>
<proteinExistence type="predicted"/>
<dbReference type="Proteomes" id="UP001642360">
    <property type="component" value="Unassembled WGS sequence"/>
</dbReference>
<gene>
    <name evidence="1" type="ORF">ILEXP_LOCUS51733</name>
</gene>
<dbReference type="EMBL" id="CAUOFW020008120">
    <property type="protein sequence ID" value="CAK9181651.1"/>
    <property type="molecule type" value="Genomic_DNA"/>
</dbReference>
<accession>A0ABC8UKQ5</accession>
<dbReference type="AlphaFoldDB" id="A0ABC8UKQ5"/>
<keyword evidence="2" id="KW-1185">Reference proteome</keyword>
<protein>
    <submittedName>
        <fullName evidence="1">Uncharacterized protein</fullName>
    </submittedName>
</protein>
<name>A0ABC8UKQ5_9AQUA</name>
<comment type="caution">
    <text evidence="1">The sequence shown here is derived from an EMBL/GenBank/DDBJ whole genome shotgun (WGS) entry which is preliminary data.</text>
</comment>
<evidence type="ECO:0000313" key="1">
    <source>
        <dbReference type="EMBL" id="CAK9181651.1"/>
    </source>
</evidence>
<reference evidence="1 2" key="1">
    <citation type="submission" date="2024-02" db="EMBL/GenBank/DDBJ databases">
        <authorList>
            <person name="Vignale AGUSTIN F."/>
            <person name="Sosa J E."/>
            <person name="Modenutti C."/>
        </authorList>
    </citation>
    <scope>NUCLEOTIDE SEQUENCE [LARGE SCALE GENOMIC DNA]</scope>
</reference>
<organism evidence="1 2">
    <name type="scientific">Ilex paraguariensis</name>
    <name type="common">yerba mate</name>
    <dbReference type="NCBI Taxonomy" id="185542"/>
    <lineage>
        <taxon>Eukaryota</taxon>
        <taxon>Viridiplantae</taxon>
        <taxon>Streptophyta</taxon>
        <taxon>Embryophyta</taxon>
        <taxon>Tracheophyta</taxon>
        <taxon>Spermatophyta</taxon>
        <taxon>Magnoliopsida</taxon>
        <taxon>eudicotyledons</taxon>
        <taxon>Gunneridae</taxon>
        <taxon>Pentapetalae</taxon>
        <taxon>asterids</taxon>
        <taxon>campanulids</taxon>
        <taxon>Aquifoliales</taxon>
        <taxon>Aquifoliaceae</taxon>
        <taxon>Ilex</taxon>
    </lineage>
</organism>
<evidence type="ECO:0000313" key="2">
    <source>
        <dbReference type="Proteomes" id="UP001642360"/>
    </source>
</evidence>